<dbReference type="EMBL" id="AB609751">
    <property type="protein sequence ID" value="BBE38867.1"/>
    <property type="molecule type" value="Genomic_DNA"/>
</dbReference>
<dbReference type="AlphaFoldDB" id="A0A6S4Q7S7"/>
<evidence type="ECO:0000313" key="1">
    <source>
        <dbReference type="EMBL" id="BBE38867.1"/>
    </source>
</evidence>
<accession>A0A6S4Q7S7</accession>
<reference evidence="1" key="1">
    <citation type="submission" date="2011-01" db="EMBL/GenBank/DDBJ databases">
        <title>Evolutionary Significance of Chromosomal Super-Integrons in Vibrio vulnificus Strains.</title>
        <authorList>
            <person name="Shu H.Y."/>
            <person name="Wu K.M."/>
            <person name="Liu T.T."/>
            <person name="Liu Y.M."/>
            <person name="Liao T.L."/>
            <person name="Hor L.I."/>
            <person name="Tsai S.F."/>
            <person name="Chen C.Y."/>
        </authorList>
    </citation>
    <scope>NUCLEOTIDE SEQUENCE</scope>
    <source>
        <strain evidence="1">CECT4999</strain>
    </source>
</reference>
<organism evidence="1">
    <name type="scientific">Vibrio vulnificus</name>
    <dbReference type="NCBI Taxonomy" id="672"/>
    <lineage>
        <taxon>Bacteria</taxon>
        <taxon>Pseudomonadati</taxon>
        <taxon>Pseudomonadota</taxon>
        <taxon>Gammaproteobacteria</taxon>
        <taxon>Vibrionales</taxon>
        <taxon>Vibrionaceae</taxon>
        <taxon>Vibrio</taxon>
    </lineage>
</organism>
<sequence length="58" mass="6625">MLFFVPSNFQSGVCRQVGFCERCFSDTYSLALKTLCVASIDFRRSARLGRLAQTEIHF</sequence>
<proteinExistence type="predicted"/>
<name>A0A6S4Q7S7_VIBVL</name>
<protein>
    <submittedName>
        <fullName evidence="1">Uncharacterized protein</fullName>
    </submittedName>
</protein>